<dbReference type="InterPro" id="IPR015943">
    <property type="entry name" value="WD40/YVTN_repeat-like_dom_sf"/>
</dbReference>
<evidence type="ECO:0000313" key="8">
    <source>
        <dbReference type="EMBL" id="KAH0940371.1"/>
    </source>
</evidence>
<keyword evidence="4" id="KW-0677">Repeat</keyword>
<dbReference type="PROSITE" id="PS50294">
    <property type="entry name" value="WD_REPEATS_REGION"/>
    <property type="match status" value="1"/>
</dbReference>
<evidence type="ECO:0000256" key="5">
    <source>
        <dbReference type="ARBA" id="ARBA00023242"/>
    </source>
</evidence>
<gene>
    <name evidence="8" type="ORF">HID58_000008</name>
</gene>
<dbReference type="SUPFAM" id="SSF50978">
    <property type="entry name" value="WD40 repeat-like"/>
    <property type="match status" value="1"/>
</dbReference>
<dbReference type="InterPro" id="IPR036322">
    <property type="entry name" value="WD40_repeat_dom_sf"/>
</dbReference>
<keyword evidence="5" id="KW-0539">Nucleus</keyword>
<dbReference type="InterPro" id="IPR021139">
    <property type="entry name" value="NYN"/>
</dbReference>
<sequence>MENRDPIYVWWDIQSCRLPYGYEPLRVHVAVKSAMRNLGFFGPIDYVAVAVKGWSYGDTLYRIETTGFRIKREYAWQSCSMFIRNNISEWMHSHEPPAVAVIISCDKGLGSLVNRLRVEGFKTCIIYVPAFTSDRLISVPNFSLLWSDVLGNAPLVDPREYGLPLREVRAEAIYVHPSQKSVAVTVGMDLRVFDLIENRRVTLVGKSRRSCRKDSTNTRVIRYGASGKLFVCASNDGWVNIWSAESWHRLHTIYPLISSRWSPSKRVALAIAIRSNDSHVCYADTRGDVWVVELDGIDECKVSPSNKTARLLFRSSSIVTKLVNFSPDGRYILSADGDFKIRVNLFPKKPLEGAHEIQSICLGHKASITCIAFVWNSEVTQRFLSGSDDSTVRLWDISSGSLLHTCDISTMAEYIEVNESEPPAQVKVTDMCTIPNSSLAIVAIQRFPGILLLSCTTSISIKKVIHIPGDSFIPTSISLSGSMKLLWMVSRPSNPPVSKHPGVTRVKAMPCIEAELSSILGDDQIPGGTKLLEQLQGKVPTEDCRECSTRSHESGNV</sequence>
<keyword evidence="9" id="KW-1185">Reference proteome</keyword>
<evidence type="ECO:0000256" key="2">
    <source>
        <dbReference type="ARBA" id="ARBA00022574"/>
    </source>
</evidence>
<feature type="repeat" description="WD" evidence="6">
    <location>
        <begin position="361"/>
        <end position="405"/>
    </location>
</feature>
<evidence type="ECO:0000256" key="3">
    <source>
        <dbReference type="ARBA" id="ARBA00022694"/>
    </source>
</evidence>
<dbReference type="SMART" id="SM00320">
    <property type="entry name" value="WD40"/>
    <property type="match status" value="3"/>
</dbReference>
<name>A0ABQ8EIE4_BRANA</name>
<dbReference type="EMBL" id="JAGKQM010000001">
    <property type="protein sequence ID" value="KAH0940371.1"/>
    <property type="molecule type" value="Genomic_DNA"/>
</dbReference>
<keyword evidence="2 6" id="KW-0853">WD repeat</keyword>
<comment type="subcellular location">
    <subcellularLocation>
        <location evidence="1">Nucleus</location>
    </subcellularLocation>
</comment>
<proteinExistence type="predicted"/>
<evidence type="ECO:0000313" key="9">
    <source>
        <dbReference type="Proteomes" id="UP000824890"/>
    </source>
</evidence>
<dbReference type="Gene3D" id="2.130.10.10">
    <property type="entry name" value="YVTN repeat-like/Quinoprotein amine dehydrogenase"/>
    <property type="match status" value="2"/>
</dbReference>
<dbReference type="PANTHER" id="PTHR16288">
    <property type="entry name" value="WD40 REPEAT PROTEIN 4"/>
    <property type="match status" value="1"/>
</dbReference>
<reference evidence="8 9" key="1">
    <citation type="submission" date="2021-05" db="EMBL/GenBank/DDBJ databases">
        <title>Genome Assembly of Synthetic Allotetraploid Brassica napus Reveals Homoeologous Exchanges between Subgenomes.</title>
        <authorList>
            <person name="Davis J.T."/>
        </authorList>
    </citation>
    <scope>NUCLEOTIDE SEQUENCE [LARGE SCALE GENOMIC DNA]</scope>
    <source>
        <strain evidence="9">cv. Da-Ae</strain>
        <tissue evidence="8">Seedling</tissue>
    </source>
</reference>
<dbReference type="InterPro" id="IPR001680">
    <property type="entry name" value="WD40_rpt"/>
</dbReference>
<dbReference type="InterPro" id="IPR028884">
    <property type="entry name" value="Trm82"/>
</dbReference>
<evidence type="ECO:0000256" key="6">
    <source>
        <dbReference type="PROSITE-ProRule" id="PRU00221"/>
    </source>
</evidence>
<comment type="caution">
    <text evidence="8">The sequence shown here is derived from an EMBL/GenBank/DDBJ whole genome shotgun (WGS) entry which is preliminary data.</text>
</comment>
<evidence type="ECO:0000259" key="7">
    <source>
        <dbReference type="Pfam" id="PF01936"/>
    </source>
</evidence>
<keyword evidence="3" id="KW-0819">tRNA processing</keyword>
<dbReference type="Proteomes" id="UP000824890">
    <property type="component" value="Unassembled WGS sequence"/>
</dbReference>
<dbReference type="PROSITE" id="PS50082">
    <property type="entry name" value="WD_REPEATS_2"/>
    <property type="match status" value="1"/>
</dbReference>
<dbReference type="Pfam" id="PF01936">
    <property type="entry name" value="NYN"/>
    <property type="match status" value="1"/>
</dbReference>
<dbReference type="PANTHER" id="PTHR16288:SF0">
    <property type="entry name" value="TRNA (GUANINE-N(7)-)-METHYLTRANSFERASE NON-CATALYTIC SUBUNIT WDR4"/>
    <property type="match status" value="1"/>
</dbReference>
<evidence type="ECO:0000256" key="4">
    <source>
        <dbReference type="ARBA" id="ARBA00022737"/>
    </source>
</evidence>
<organism evidence="8 9">
    <name type="scientific">Brassica napus</name>
    <name type="common">Rape</name>
    <dbReference type="NCBI Taxonomy" id="3708"/>
    <lineage>
        <taxon>Eukaryota</taxon>
        <taxon>Viridiplantae</taxon>
        <taxon>Streptophyta</taxon>
        <taxon>Embryophyta</taxon>
        <taxon>Tracheophyta</taxon>
        <taxon>Spermatophyta</taxon>
        <taxon>Magnoliopsida</taxon>
        <taxon>eudicotyledons</taxon>
        <taxon>Gunneridae</taxon>
        <taxon>Pentapetalae</taxon>
        <taxon>rosids</taxon>
        <taxon>malvids</taxon>
        <taxon>Brassicales</taxon>
        <taxon>Brassicaceae</taxon>
        <taxon>Brassiceae</taxon>
        <taxon>Brassica</taxon>
    </lineage>
</organism>
<accession>A0ABQ8EIE4</accession>
<evidence type="ECO:0000256" key="1">
    <source>
        <dbReference type="ARBA" id="ARBA00004123"/>
    </source>
</evidence>
<dbReference type="Pfam" id="PF00400">
    <property type="entry name" value="WD40"/>
    <property type="match status" value="2"/>
</dbReference>
<protein>
    <recommendedName>
        <fullName evidence="7">NYN domain-containing protein</fullName>
    </recommendedName>
</protein>
<feature type="domain" description="NYN" evidence="7">
    <location>
        <begin position="7"/>
        <end position="139"/>
    </location>
</feature>